<proteinExistence type="inferred from homology"/>
<dbReference type="SUPFAM" id="SSF51735">
    <property type="entry name" value="NAD(P)-binding Rossmann-fold domains"/>
    <property type="match status" value="1"/>
</dbReference>
<dbReference type="InterPro" id="IPR002347">
    <property type="entry name" value="SDR_fam"/>
</dbReference>
<evidence type="ECO:0000256" key="1">
    <source>
        <dbReference type="ARBA" id="ARBA00006484"/>
    </source>
</evidence>
<dbReference type="GeneID" id="64591840"/>
<dbReference type="PRINTS" id="PR00081">
    <property type="entry name" value="GDHRDH"/>
</dbReference>
<name>A0A9P7DGR8_9AGAM</name>
<keyword evidence="4" id="KW-1185">Reference proteome</keyword>
<evidence type="ECO:0000313" key="3">
    <source>
        <dbReference type="EMBL" id="KAG1792070.1"/>
    </source>
</evidence>
<reference evidence="3" key="1">
    <citation type="journal article" date="2020" name="New Phytol.">
        <title>Comparative genomics reveals dynamic genome evolution in host specialist ectomycorrhizal fungi.</title>
        <authorList>
            <person name="Lofgren L.A."/>
            <person name="Nguyen N.H."/>
            <person name="Vilgalys R."/>
            <person name="Ruytinx J."/>
            <person name="Liao H.L."/>
            <person name="Branco S."/>
            <person name="Kuo A."/>
            <person name="LaButti K."/>
            <person name="Lipzen A."/>
            <person name="Andreopoulos W."/>
            <person name="Pangilinan J."/>
            <person name="Riley R."/>
            <person name="Hundley H."/>
            <person name="Na H."/>
            <person name="Barry K."/>
            <person name="Grigoriev I.V."/>
            <person name="Stajich J.E."/>
            <person name="Kennedy P.G."/>
        </authorList>
    </citation>
    <scope>NUCLEOTIDE SEQUENCE</scope>
    <source>
        <strain evidence="3">S12</strain>
    </source>
</reference>
<keyword evidence="2" id="KW-0560">Oxidoreductase</keyword>
<evidence type="ECO:0000256" key="2">
    <source>
        <dbReference type="ARBA" id="ARBA00023002"/>
    </source>
</evidence>
<evidence type="ECO:0000313" key="4">
    <source>
        <dbReference type="Proteomes" id="UP000719766"/>
    </source>
</evidence>
<dbReference type="Gene3D" id="3.40.50.720">
    <property type="entry name" value="NAD(P)-binding Rossmann-like Domain"/>
    <property type="match status" value="1"/>
</dbReference>
<dbReference type="GO" id="GO:0016491">
    <property type="term" value="F:oxidoreductase activity"/>
    <property type="evidence" value="ECO:0007669"/>
    <property type="project" value="UniProtKB-KW"/>
</dbReference>
<dbReference type="PANTHER" id="PTHR24321:SF8">
    <property type="entry name" value="ESTRADIOL 17-BETA-DEHYDROGENASE 8-RELATED"/>
    <property type="match status" value="1"/>
</dbReference>
<dbReference type="AlphaFoldDB" id="A0A9P7DGR8"/>
<dbReference type="InterPro" id="IPR036291">
    <property type="entry name" value="NAD(P)-bd_dom_sf"/>
</dbReference>
<dbReference type="Pfam" id="PF00106">
    <property type="entry name" value="adh_short"/>
    <property type="match status" value="1"/>
</dbReference>
<dbReference type="RefSeq" id="XP_041158769.1">
    <property type="nucleotide sequence ID" value="XM_041298076.1"/>
</dbReference>
<dbReference type="OrthoDB" id="10253736at2759"/>
<dbReference type="EMBL" id="JABBWE010000039">
    <property type="protein sequence ID" value="KAG1792070.1"/>
    <property type="molecule type" value="Genomic_DNA"/>
</dbReference>
<protein>
    <submittedName>
        <fullName evidence="3">NAD(P)-binding protein</fullName>
    </submittedName>
</protein>
<dbReference type="Proteomes" id="UP000719766">
    <property type="component" value="Unassembled WGS sequence"/>
</dbReference>
<organism evidence="3 4">
    <name type="scientific">Suillus plorans</name>
    <dbReference type="NCBI Taxonomy" id="116603"/>
    <lineage>
        <taxon>Eukaryota</taxon>
        <taxon>Fungi</taxon>
        <taxon>Dikarya</taxon>
        <taxon>Basidiomycota</taxon>
        <taxon>Agaricomycotina</taxon>
        <taxon>Agaricomycetes</taxon>
        <taxon>Agaricomycetidae</taxon>
        <taxon>Boletales</taxon>
        <taxon>Suillineae</taxon>
        <taxon>Suillaceae</taxon>
        <taxon>Suillus</taxon>
    </lineage>
</organism>
<sequence>MDLGLKNIHVLVTGASGGIGLETVKLYLSLGANVTAHYNSNSKPIQNLQVDFPALQCTQADLSSESAVKCMFDDLSGTPFGPVAVIVVNHGIWSPQDVPIVDMTIEQWDHTISANLTSSFLVCREFLRHLRTATESVKDRAAIVLIGSTSGKYGEANHGDYAISKSGEFYVCPWIWAAMMYGLTTTLKSEIVKVAPRGRVNCIAPGWVPTPMVQEALNDPAVSGPVLAATPLKKLGTPLDVANQIVVVSSSVISGHVTGQVIFVEGGCVGDL</sequence>
<dbReference type="PANTHER" id="PTHR24321">
    <property type="entry name" value="DEHYDROGENASES, SHORT CHAIN"/>
    <property type="match status" value="1"/>
</dbReference>
<comment type="caution">
    <text evidence="3">The sequence shown here is derived from an EMBL/GenBank/DDBJ whole genome shotgun (WGS) entry which is preliminary data.</text>
</comment>
<gene>
    <name evidence="3" type="ORF">HD556DRAFT_1239883</name>
</gene>
<comment type="similarity">
    <text evidence="1">Belongs to the short-chain dehydrogenases/reductases (SDR) family.</text>
</comment>
<accession>A0A9P7DGR8</accession>
<dbReference type="CDD" id="cd05233">
    <property type="entry name" value="SDR_c"/>
    <property type="match status" value="1"/>
</dbReference>